<dbReference type="SMART" id="SM00584">
    <property type="entry name" value="TLDc"/>
    <property type="match status" value="1"/>
</dbReference>
<evidence type="ECO:0000313" key="3">
    <source>
        <dbReference type="EMBL" id="TNV79726.1"/>
    </source>
</evidence>
<protein>
    <recommendedName>
        <fullName evidence="2">TLDc domain-containing protein</fullName>
    </recommendedName>
</protein>
<dbReference type="InterPro" id="IPR006571">
    <property type="entry name" value="TLDc_dom"/>
</dbReference>
<dbReference type="OrthoDB" id="2338283at2759"/>
<organism evidence="3 4">
    <name type="scientific">Halteria grandinella</name>
    <dbReference type="NCBI Taxonomy" id="5974"/>
    <lineage>
        <taxon>Eukaryota</taxon>
        <taxon>Sar</taxon>
        <taxon>Alveolata</taxon>
        <taxon>Ciliophora</taxon>
        <taxon>Intramacronucleata</taxon>
        <taxon>Spirotrichea</taxon>
        <taxon>Stichotrichia</taxon>
        <taxon>Sporadotrichida</taxon>
        <taxon>Halteriidae</taxon>
        <taxon>Halteria</taxon>
    </lineage>
</organism>
<dbReference type="PROSITE" id="PS51886">
    <property type="entry name" value="TLDC"/>
    <property type="match status" value="1"/>
</dbReference>
<reference evidence="3" key="1">
    <citation type="submission" date="2019-06" db="EMBL/GenBank/DDBJ databases">
        <authorList>
            <person name="Zheng W."/>
        </authorList>
    </citation>
    <scope>NUCLEOTIDE SEQUENCE</scope>
    <source>
        <strain evidence="3">QDHG01</strain>
    </source>
</reference>
<keyword evidence="4" id="KW-1185">Reference proteome</keyword>
<evidence type="ECO:0000313" key="4">
    <source>
        <dbReference type="Proteomes" id="UP000785679"/>
    </source>
</evidence>
<proteinExistence type="predicted"/>
<sequence length="509" mass="57957">MNQMQNLAFCTVHPKEKVVFQCTRESCPNFEKLKLYCFQCNDGDSHDHKSVTIVQKVNTAEASWKDLRQKLSQINANVCTISDKFNDVIAVLDQILTNVTPQPKFADQIKLFTALYNDVNKFYEDFINQCITVSDIIKLNEFNPQLSEFEQRLKALEYLNMGAPSIMWRFYSEIIADIQMFTLLEHLNQQSLTLVIMLKLQKSEISLQTITHQQQIPPQLTILDVQDFNPSAEITRLLTQLNGVQSSDVITLSQVEKLRNQLDTLGVTTALISQKVQVAVQLREQNTKIERMMKQIEELKQPPPQPQPAAQQQVHPAPQQQREPQEQVQLQQTLFSDSLILNDSTKKQTMIGYFTQMGKPSIKLGLLYRATRDGFGKKDFHRTCDNKGPTITIILTTDGFVIGGYTNEHWDSSNKWKPSSDGWLFTIAHPHPFTRKKGDDRGIWCDEGLGAYFGYRGDIGIGDNSNSNRNSVVHGGYSGRSYEYGGVHLINGKGETRITTKEIEVYQVI</sequence>
<dbReference type="Pfam" id="PF07534">
    <property type="entry name" value="TLD"/>
    <property type="match status" value="1"/>
</dbReference>
<evidence type="ECO:0000256" key="1">
    <source>
        <dbReference type="SAM" id="MobiDB-lite"/>
    </source>
</evidence>
<dbReference type="AlphaFoldDB" id="A0A8J8NQK0"/>
<evidence type="ECO:0000259" key="2">
    <source>
        <dbReference type="PROSITE" id="PS51886"/>
    </source>
</evidence>
<feature type="region of interest" description="Disordered" evidence="1">
    <location>
        <begin position="300"/>
        <end position="326"/>
    </location>
</feature>
<dbReference type="EMBL" id="RRYP01008512">
    <property type="protein sequence ID" value="TNV79726.1"/>
    <property type="molecule type" value="Genomic_DNA"/>
</dbReference>
<dbReference type="Proteomes" id="UP000785679">
    <property type="component" value="Unassembled WGS sequence"/>
</dbReference>
<gene>
    <name evidence="3" type="ORF">FGO68_gene7043</name>
</gene>
<feature type="compositionally biased region" description="Low complexity" evidence="1">
    <location>
        <begin position="308"/>
        <end position="326"/>
    </location>
</feature>
<feature type="domain" description="TLDc" evidence="2">
    <location>
        <begin position="339"/>
        <end position="509"/>
    </location>
</feature>
<name>A0A8J8NQK0_HALGN</name>
<accession>A0A8J8NQK0</accession>
<comment type="caution">
    <text evidence="3">The sequence shown here is derived from an EMBL/GenBank/DDBJ whole genome shotgun (WGS) entry which is preliminary data.</text>
</comment>